<dbReference type="GO" id="GO:0005667">
    <property type="term" value="C:transcription regulator complex"/>
    <property type="evidence" value="ECO:0007669"/>
    <property type="project" value="TreeGrafter"/>
</dbReference>
<evidence type="ECO:0000256" key="1">
    <source>
        <dbReference type="SAM" id="MobiDB-lite"/>
    </source>
</evidence>
<organism evidence="3 4">
    <name type="scientific">Steinernema glaseri</name>
    <dbReference type="NCBI Taxonomy" id="37863"/>
    <lineage>
        <taxon>Eukaryota</taxon>
        <taxon>Metazoa</taxon>
        <taxon>Ecdysozoa</taxon>
        <taxon>Nematoda</taxon>
        <taxon>Chromadorea</taxon>
        <taxon>Rhabditida</taxon>
        <taxon>Tylenchina</taxon>
        <taxon>Panagrolaimomorpha</taxon>
        <taxon>Strongyloidoidea</taxon>
        <taxon>Steinernematidae</taxon>
        <taxon>Steinernema</taxon>
    </lineage>
</organism>
<evidence type="ECO:0000259" key="2">
    <source>
        <dbReference type="PROSITE" id="PS51029"/>
    </source>
</evidence>
<reference evidence="4" key="1">
    <citation type="submission" date="2016-11" db="UniProtKB">
        <authorList>
            <consortium name="WormBaseParasite"/>
        </authorList>
    </citation>
    <scope>IDENTIFICATION</scope>
</reference>
<dbReference type="PROSITE" id="PS51029">
    <property type="entry name" value="MADF"/>
    <property type="match status" value="1"/>
</dbReference>
<dbReference type="PANTHER" id="PTHR12243">
    <property type="entry name" value="MADF DOMAIN TRANSCRIPTION FACTOR"/>
    <property type="match status" value="1"/>
</dbReference>
<dbReference type="PANTHER" id="PTHR12243:SF67">
    <property type="entry name" value="COREPRESSOR OF PANGOLIN, ISOFORM A-RELATED"/>
    <property type="match status" value="1"/>
</dbReference>
<dbReference type="GO" id="GO:0006357">
    <property type="term" value="P:regulation of transcription by RNA polymerase II"/>
    <property type="evidence" value="ECO:0007669"/>
    <property type="project" value="TreeGrafter"/>
</dbReference>
<protein>
    <submittedName>
        <fullName evidence="4">MADF domain-containing protein</fullName>
    </submittedName>
</protein>
<feature type="compositionally biased region" description="Basic and acidic residues" evidence="1">
    <location>
        <begin position="206"/>
        <end position="219"/>
    </location>
</feature>
<proteinExistence type="predicted"/>
<dbReference type="Proteomes" id="UP000095287">
    <property type="component" value="Unplaced"/>
</dbReference>
<feature type="compositionally biased region" description="Low complexity" evidence="1">
    <location>
        <begin position="132"/>
        <end position="149"/>
    </location>
</feature>
<dbReference type="GO" id="GO:0005634">
    <property type="term" value="C:nucleus"/>
    <property type="evidence" value="ECO:0007669"/>
    <property type="project" value="TreeGrafter"/>
</dbReference>
<evidence type="ECO:0000313" key="3">
    <source>
        <dbReference type="Proteomes" id="UP000095287"/>
    </source>
</evidence>
<dbReference type="InterPro" id="IPR006578">
    <property type="entry name" value="MADF-dom"/>
</dbReference>
<sequence>MEWTDEQRLRLIELVQKHPPLWNASDEEHKNRQMVELIWTRIYDKSDLNDHPLEDVRKQWKNLRDSFFKQKRRVDMQFLEGKDDFCLPKWKFFSKLLFLAPEFEEKYSSKLSHSARHSPLPSTPSPALKRPSTSLEESYETSTESSSVSDTKRPKRDFDSERFSRFGQHVADTLLMITRQDVDAAVELEIDMRQAMLNAIVRMSKKASEKSAKQPDTKTSRRGRRA</sequence>
<dbReference type="AlphaFoldDB" id="A0A1I7ZCN5"/>
<feature type="region of interest" description="Disordered" evidence="1">
    <location>
        <begin position="204"/>
        <end position="226"/>
    </location>
</feature>
<dbReference type="Pfam" id="PF10545">
    <property type="entry name" value="MADF_DNA_bdg"/>
    <property type="match status" value="1"/>
</dbReference>
<dbReference type="InterPro" id="IPR039353">
    <property type="entry name" value="TF_Adf1"/>
</dbReference>
<dbReference type="SMART" id="SM00595">
    <property type="entry name" value="MADF"/>
    <property type="match status" value="1"/>
</dbReference>
<evidence type="ECO:0000313" key="4">
    <source>
        <dbReference type="WBParaSite" id="L893_g25066.t1"/>
    </source>
</evidence>
<keyword evidence="3" id="KW-1185">Reference proteome</keyword>
<name>A0A1I7ZCN5_9BILA</name>
<feature type="region of interest" description="Disordered" evidence="1">
    <location>
        <begin position="113"/>
        <end position="160"/>
    </location>
</feature>
<dbReference type="WBParaSite" id="L893_g25066.t1">
    <property type="protein sequence ID" value="L893_g25066.t1"/>
    <property type="gene ID" value="L893_g25066"/>
</dbReference>
<feature type="domain" description="MADF" evidence="2">
    <location>
        <begin position="10"/>
        <end position="104"/>
    </location>
</feature>
<accession>A0A1I7ZCN5</accession>
<feature type="compositionally biased region" description="Basic and acidic residues" evidence="1">
    <location>
        <begin position="150"/>
        <end position="160"/>
    </location>
</feature>